<accession>A0AA48H540</accession>
<dbReference type="AlphaFoldDB" id="A0AA48H540"/>
<dbReference type="InterPro" id="IPR003850">
    <property type="entry name" value="PurS"/>
</dbReference>
<dbReference type="PANTHER" id="PTHR34696">
    <property type="entry name" value="PHOSPHORIBOSYLFORMYLGLYCINAMIDINE SYNTHASE SUBUNIT PURS"/>
    <property type="match status" value="1"/>
</dbReference>
<dbReference type="PANTHER" id="PTHR34696:SF1">
    <property type="entry name" value="PHOSPHORIBOSYLFORMYLGLYCINAMIDINE SYNTHASE SUBUNIT PURS"/>
    <property type="match status" value="1"/>
</dbReference>
<dbReference type="GO" id="GO:0005524">
    <property type="term" value="F:ATP binding"/>
    <property type="evidence" value="ECO:0007669"/>
    <property type="project" value="UniProtKB-UniRule"/>
</dbReference>
<evidence type="ECO:0000256" key="5">
    <source>
        <dbReference type="ARBA" id="ARBA00022840"/>
    </source>
</evidence>
<dbReference type="Proteomes" id="UP001337723">
    <property type="component" value="Chromosome"/>
</dbReference>
<dbReference type="InterPro" id="IPR036604">
    <property type="entry name" value="PurS-like_sf"/>
</dbReference>
<organism evidence="7 8">
    <name type="scientific">Roseicyclus marinus</name>
    <dbReference type="NCBI Taxonomy" id="2161673"/>
    <lineage>
        <taxon>Bacteria</taxon>
        <taxon>Pseudomonadati</taxon>
        <taxon>Pseudomonadota</taxon>
        <taxon>Alphaproteobacteria</taxon>
        <taxon>Rhodobacterales</taxon>
        <taxon>Roseobacteraceae</taxon>
        <taxon>Roseicyclus</taxon>
    </lineage>
</organism>
<evidence type="ECO:0000256" key="2">
    <source>
        <dbReference type="ARBA" id="ARBA00022598"/>
    </source>
</evidence>
<evidence type="ECO:0000313" key="7">
    <source>
        <dbReference type="EMBL" id="BDW85592.1"/>
    </source>
</evidence>
<keyword evidence="8" id="KW-1185">Reference proteome</keyword>
<keyword evidence="3 6" id="KW-0547">Nucleotide-binding</keyword>
<reference evidence="7 8" key="1">
    <citation type="submission" date="2023-01" db="EMBL/GenBank/DDBJ databases">
        <title>Complete genome sequence of Roseicyclus marinus strain Dej080120_10.</title>
        <authorList>
            <person name="Ueki S."/>
            <person name="Maruyama F."/>
        </authorList>
    </citation>
    <scope>NUCLEOTIDE SEQUENCE [LARGE SCALE GENOMIC DNA]</scope>
    <source>
        <strain evidence="7 8">Dej080120_10</strain>
    </source>
</reference>
<comment type="similarity">
    <text evidence="6">Belongs to the PurS family.</text>
</comment>
<dbReference type="SUPFAM" id="SSF82697">
    <property type="entry name" value="PurS-like"/>
    <property type="match status" value="1"/>
</dbReference>
<dbReference type="EMBL" id="AP027266">
    <property type="protein sequence ID" value="BDW85592.1"/>
    <property type="molecule type" value="Genomic_DNA"/>
</dbReference>
<evidence type="ECO:0000313" key="8">
    <source>
        <dbReference type="Proteomes" id="UP001337723"/>
    </source>
</evidence>
<keyword evidence="2 6" id="KW-0436">Ligase</keyword>
<evidence type="ECO:0000256" key="1">
    <source>
        <dbReference type="ARBA" id="ARBA00022490"/>
    </source>
</evidence>
<dbReference type="Gene3D" id="3.30.1280.10">
    <property type="entry name" value="Phosphoribosylformylglycinamidine synthase subunit PurS"/>
    <property type="match status" value="1"/>
</dbReference>
<keyword evidence="5 6" id="KW-0067">ATP-binding</keyword>
<comment type="pathway">
    <text evidence="6">Purine metabolism; IMP biosynthesis via de novo pathway; 5-amino-1-(5-phospho-D-ribosyl)imidazole from N(2)-formyl-N(1)-(5-phospho-D-ribosyl)glycinamide: step 1/2.</text>
</comment>
<evidence type="ECO:0000256" key="3">
    <source>
        <dbReference type="ARBA" id="ARBA00022741"/>
    </source>
</evidence>
<dbReference type="KEGG" id="rmai:MACH21_17690"/>
<keyword evidence="1 6" id="KW-0963">Cytoplasm</keyword>
<dbReference type="Pfam" id="PF02700">
    <property type="entry name" value="PurS"/>
    <property type="match status" value="1"/>
</dbReference>
<keyword evidence="4 6" id="KW-0658">Purine biosynthesis</keyword>
<evidence type="ECO:0000256" key="4">
    <source>
        <dbReference type="ARBA" id="ARBA00022755"/>
    </source>
</evidence>
<proteinExistence type="inferred from homology"/>
<dbReference type="HAMAP" id="MF_01926">
    <property type="entry name" value="PurS"/>
    <property type="match status" value="1"/>
</dbReference>
<dbReference type="GO" id="GO:0006189">
    <property type="term" value="P:'de novo' IMP biosynthetic process"/>
    <property type="evidence" value="ECO:0007669"/>
    <property type="project" value="UniProtKB-UniRule"/>
</dbReference>
<name>A0AA48H540_9RHOB</name>
<comment type="function">
    <text evidence="6">Part of the phosphoribosylformylglycinamidine synthase complex involved in the purines biosynthetic pathway. Catalyzes the ATP-dependent conversion of formylglycinamide ribonucleotide (FGAR) and glutamine to yield formylglycinamidine ribonucleotide (FGAM) and glutamate. The FGAM synthase complex is composed of three subunits. PurQ produces an ammonia molecule by converting glutamine to glutamate. PurL transfers the ammonia molecule to FGAR to form FGAM in an ATP-dependent manner. PurS interacts with PurQ and PurL and is thought to assist in the transfer of the ammonia molecule from PurQ to PurL.</text>
</comment>
<dbReference type="RefSeq" id="WP_338271406.1">
    <property type="nucleotide sequence ID" value="NZ_AP027266.1"/>
</dbReference>
<dbReference type="GO" id="GO:0005737">
    <property type="term" value="C:cytoplasm"/>
    <property type="evidence" value="ECO:0007669"/>
    <property type="project" value="UniProtKB-SubCell"/>
</dbReference>
<comment type="subunit">
    <text evidence="6">Part of the FGAM synthase complex composed of 1 PurL, 1 PurQ and 2 PurS subunits.</text>
</comment>
<gene>
    <name evidence="6 7" type="primary">purS</name>
    <name evidence="7" type="ORF">MACH21_17690</name>
</gene>
<evidence type="ECO:0000256" key="6">
    <source>
        <dbReference type="HAMAP-Rule" id="MF_01926"/>
    </source>
</evidence>
<comment type="catalytic activity">
    <reaction evidence="6">
        <text>N(2)-formyl-N(1)-(5-phospho-beta-D-ribosyl)glycinamide + L-glutamine + ATP + H2O = 2-formamido-N(1)-(5-O-phospho-beta-D-ribosyl)acetamidine + L-glutamate + ADP + phosphate + H(+)</text>
        <dbReference type="Rhea" id="RHEA:17129"/>
        <dbReference type="ChEBI" id="CHEBI:15377"/>
        <dbReference type="ChEBI" id="CHEBI:15378"/>
        <dbReference type="ChEBI" id="CHEBI:29985"/>
        <dbReference type="ChEBI" id="CHEBI:30616"/>
        <dbReference type="ChEBI" id="CHEBI:43474"/>
        <dbReference type="ChEBI" id="CHEBI:58359"/>
        <dbReference type="ChEBI" id="CHEBI:147286"/>
        <dbReference type="ChEBI" id="CHEBI:147287"/>
        <dbReference type="ChEBI" id="CHEBI:456216"/>
        <dbReference type="EC" id="6.3.5.3"/>
    </reaction>
</comment>
<dbReference type="EC" id="6.3.5.3" evidence="6"/>
<comment type="subcellular location">
    <subcellularLocation>
        <location evidence="6">Cytoplasm</location>
    </subcellularLocation>
</comment>
<protein>
    <recommendedName>
        <fullName evidence="6">Phosphoribosylformylglycinamidine synthase subunit PurS</fullName>
        <shortName evidence="6">FGAM synthase</shortName>
        <ecNumber evidence="6">6.3.5.3</ecNumber>
    </recommendedName>
    <alternativeName>
        <fullName evidence="6">Formylglycinamide ribonucleotide amidotransferase subunit III</fullName>
        <shortName evidence="6">FGAR amidotransferase III</shortName>
        <shortName evidence="6">FGAR-AT III</shortName>
    </alternativeName>
    <alternativeName>
        <fullName evidence="6">Phosphoribosylformylglycinamidine synthase subunit III</fullName>
    </alternativeName>
</protein>
<dbReference type="NCBIfam" id="TIGR00302">
    <property type="entry name" value="phosphoribosylformylglycinamidine synthase subunit PurS"/>
    <property type="match status" value="1"/>
</dbReference>
<dbReference type="GO" id="GO:0004642">
    <property type="term" value="F:phosphoribosylformylglycinamidine synthase activity"/>
    <property type="evidence" value="ECO:0007669"/>
    <property type="project" value="UniProtKB-UniRule"/>
</dbReference>
<sequence>MKATVTVMLKQGVLDPQGEAVKSALGALGFQGVEGVRQGKVIELDLAPGATEADVTAMCEKLLANTVIESYRVEMQG</sequence>
<dbReference type="NCBIfam" id="NF004630">
    <property type="entry name" value="PRK05974.1"/>
    <property type="match status" value="1"/>
</dbReference>